<evidence type="ECO:0000256" key="1">
    <source>
        <dbReference type="ARBA" id="ARBA00004273"/>
    </source>
</evidence>
<dbReference type="Gene3D" id="2.60.11.10">
    <property type="entry name" value="Cytochrome c oxidase, subunit Vb"/>
    <property type="match status" value="1"/>
</dbReference>
<reference evidence="13" key="2">
    <citation type="submission" date="2025-09" db="UniProtKB">
        <authorList>
            <consortium name="Ensembl"/>
        </authorList>
    </citation>
    <scope>IDENTIFICATION</scope>
</reference>
<keyword evidence="6" id="KW-0809">Transit peptide</keyword>
<feature type="binding site" evidence="11">
    <location>
        <position position="90"/>
    </location>
    <ligand>
        <name>Zn(2+)</name>
        <dbReference type="ChEBI" id="CHEBI:29105"/>
    </ligand>
</feature>
<dbReference type="GO" id="GO:0046872">
    <property type="term" value="F:metal ion binding"/>
    <property type="evidence" value="ECO:0007669"/>
    <property type="project" value="UniProtKB-KW"/>
</dbReference>
<dbReference type="PANTHER" id="PTHR10122:SF11">
    <property type="entry name" value="CYTOCHROME C OXIDASE SUBUNIT 5B2"/>
    <property type="match status" value="1"/>
</dbReference>
<dbReference type="SUPFAM" id="SSF57802">
    <property type="entry name" value="Rubredoxin-like"/>
    <property type="match status" value="1"/>
</dbReference>
<keyword evidence="14" id="KW-1185">Reference proteome</keyword>
<organism evidence="13 14">
    <name type="scientific">Mola mola</name>
    <name type="common">Ocean sunfish</name>
    <name type="synonym">Tetraodon mola</name>
    <dbReference type="NCBI Taxonomy" id="94237"/>
    <lineage>
        <taxon>Eukaryota</taxon>
        <taxon>Metazoa</taxon>
        <taxon>Chordata</taxon>
        <taxon>Craniata</taxon>
        <taxon>Vertebrata</taxon>
        <taxon>Euteleostomi</taxon>
        <taxon>Actinopterygii</taxon>
        <taxon>Neopterygii</taxon>
        <taxon>Teleostei</taxon>
        <taxon>Neoteleostei</taxon>
        <taxon>Acanthomorphata</taxon>
        <taxon>Eupercaria</taxon>
        <taxon>Tetraodontiformes</taxon>
        <taxon>Molidae</taxon>
        <taxon>Mola</taxon>
    </lineage>
</organism>
<dbReference type="OMA" id="HYKLEHH"/>
<dbReference type="PANTHER" id="PTHR10122">
    <property type="entry name" value="CYTOCHROME C OXIDASE SUBUNIT 5B, MITOCHONDRIAL"/>
    <property type="match status" value="1"/>
</dbReference>
<proteinExistence type="predicted"/>
<evidence type="ECO:0000256" key="2">
    <source>
        <dbReference type="ARBA" id="ARBA00020224"/>
    </source>
</evidence>
<evidence type="ECO:0000256" key="11">
    <source>
        <dbReference type="PIRSR" id="PIRSR602124-1"/>
    </source>
</evidence>
<reference evidence="13" key="1">
    <citation type="submission" date="2025-08" db="UniProtKB">
        <authorList>
            <consortium name="Ensembl"/>
        </authorList>
    </citation>
    <scope>IDENTIFICATION</scope>
</reference>
<dbReference type="GO" id="GO:0005743">
    <property type="term" value="C:mitochondrial inner membrane"/>
    <property type="evidence" value="ECO:0007669"/>
    <property type="project" value="UniProtKB-SubCell"/>
</dbReference>
<dbReference type="PROSITE" id="PS00848">
    <property type="entry name" value="COX5B_1"/>
    <property type="match status" value="1"/>
</dbReference>
<keyword evidence="9" id="KW-0472">Membrane</keyword>
<evidence type="ECO:0000256" key="12">
    <source>
        <dbReference type="PIRSR" id="PIRSR602124-3"/>
    </source>
</evidence>
<evidence type="ECO:0000256" key="10">
    <source>
        <dbReference type="ARBA" id="ARBA00031048"/>
    </source>
</evidence>
<dbReference type="CDD" id="cd00924">
    <property type="entry name" value="Cyt_c_Oxidase_Vb"/>
    <property type="match status" value="1"/>
</dbReference>
<keyword evidence="5 11" id="KW-0862">Zinc</keyword>
<name>A0A3Q4B138_MOLML</name>
<dbReference type="GO" id="GO:0045277">
    <property type="term" value="C:respiratory chain complex IV"/>
    <property type="evidence" value="ECO:0007669"/>
    <property type="project" value="InterPro"/>
</dbReference>
<evidence type="ECO:0000256" key="3">
    <source>
        <dbReference type="ARBA" id="ARBA00022723"/>
    </source>
</evidence>
<feature type="binding site" evidence="11">
    <location>
        <position position="92"/>
    </location>
    <ligand>
        <name>Zn(2+)</name>
        <dbReference type="ChEBI" id="CHEBI:29105"/>
    </ligand>
</feature>
<protein>
    <recommendedName>
        <fullName evidence="2">Cytochrome c oxidase subunit 5B, mitochondrial</fullName>
    </recommendedName>
    <alternativeName>
        <fullName evidence="10">Cytochrome c oxidase polypeptide Vb</fullName>
    </alternativeName>
</protein>
<keyword evidence="8" id="KW-0496">Mitochondrion</keyword>
<dbReference type="FunFam" id="2.60.11.10:FF:000001">
    <property type="entry name" value="Cytochrome c oxidase subunit 5B, mitochondrial"/>
    <property type="match status" value="1"/>
</dbReference>
<accession>A0A3Q4B138</accession>
<dbReference type="PROSITE" id="PS51359">
    <property type="entry name" value="COX5B_2"/>
    <property type="match status" value="1"/>
</dbReference>
<keyword evidence="3 11" id="KW-0479">Metal-binding</keyword>
<dbReference type="InterPro" id="IPR036972">
    <property type="entry name" value="Cyt_c_oxidase_su5b_sf"/>
</dbReference>
<dbReference type="STRING" id="94237.ENSMMOP00000011010"/>
<feature type="binding site" evidence="11">
    <location>
        <position position="112"/>
    </location>
    <ligand>
        <name>Zn(2+)</name>
        <dbReference type="ChEBI" id="CHEBI:29105"/>
    </ligand>
</feature>
<evidence type="ECO:0000256" key="4">
    <source>
        <dbReference type="ARBA" id="ARBA00022792"/>
    </source>
</evidence>
<evidence type="ECO:0000256" key="5">
    <source>
        <dbReference type="ARBA" id="ARBA00022833"/>
    </source>
</evidence>
<dbReference type="AlphaFoldDB" id="A0A3Q4B138"/>
<feature type="binding site" evidence="11">
    <location>
        <position position="115"/>
    </location>
    <ligand>
        <name>Zn(2+)</name>
        <dbReference type="ChEBI" id="CHEBI:29105"/>
    </ligand>
</feature>
<evidence type="ECO:0000313" key="13">
    <source>
        <dbReference type="Ensembl" id="ENSMMOP00000011010.1"/>
    </source>
</evidence>
<feature type="modified residue" description="N6-acetyllysine" evidence="12">
    <location>
        <position position="120"/>
    </location>
</feature>
<dbReference type="GO" id="GO:0006123">
    <property type="term" value="P:mitochondrial electron transport, cytochrome c to oxygen"/>
    <property type="evidence" value="ECO:0007669"/>
    <property type="project" value="InterPro"/>
</dbReference>
<comment type="subcellular location">
    <subcellularLocation>
        <location evidence="1">Mitochondrion inner membrane</location>
    </subcellularLocation>
</comment>
<dbReference type="Ensembl" id="ENSMMOT00000011200.1">
    <property type="protein sequence ID" value="ENSMMOP00000011010.1"/>
    <property type="gene ID" value="ENSMMOG00000008496.1"/>
</dbReference>
<evidence type="ECO:0000256" key="7">
    <source>
        <dbReference type="ARBA" id="ARBA00022990"/>
    </source>
</evidence>
<dbReference type="Pfam" id="PF01215">
    <property type="entry name" value="COX5B"/>
    <property type="match status" value="1"/>
</dbReference>
<feature type="modified residue" description="N6-acetyllysine" evidence="12">
    <location>
        <position position="85"/>
    </location>
</feature>
<evidence type="ECO:0000313" key="14">
    <source>
        <dbReference type="Proteomes" id="UP000261620"/>
    </source>
</evidence>
<evidence type="ECO:0000256" key="8">
    <source>
        <dbReference type="ARBA" id="ARBA00023128"/>
    </source>
</evidence>
<feature type="modified residue" description="N6-acetyllysine" evidence="12">
    <location>
        <position position="67"/>
    </location>
</feature>
<sequence length="128" mass="14165">MAGRLLLRACLTTPVRLRSAVVSGASRRALATVKGIPTDEEQATGLERRALQALKHGKDPYSMLKPKEYAGTKEDPHIVPCIGTKRLVGCLCEEDNTAIVWFWLHEGNAQRCPSCGSHYKLVHHELPH</sequence>
<evidence type="ECO:0000256" key="6">
    <source>
        <dbReference type="ARBA" id="ARBA00022946"/>
    </source>
</evidence>
<keyword evidence="7" id="KW-0007">Acetylation</keyword>
<dbReference type="InterPro" id="IPR002124">
    <property type="entry name" value="Cyt_c_oxidase_su5b"/>
</dbReference>
<dbReference type="Proteomes" id="UP000261620">
    <property type="component" value="Unplaced"/>
</dbReference>
<evidence type="ECO:0000256" key="9">
    <source>
        <dbReference type="ARBA" id="ARBA00023136"/>
    </source>
</evidence>
<keyword evidence="4" id="KW-0999">Mitochondrion inner membrane</keyword>